<dbReference type="EMBL" id="AOIL01000055">
    <property type="protein sequence ID" value="ELY87215.1"/>
    <property type="molecule type" value="Genomic_DNA"/>
</dbReference>
<dbReference type="Proteomes" id="UP000011648">
    <property type="component" value="Unassembled WGS sequence"/>
</dbReference>
<dbReference type="RefSeq" id="WP_006827164.1">
    <property type="nucleotide sequence ID" value="NZ_AOIL01000055.1"/>
</dbReference>
<protein>
    <recommendedName>
        <fullName evidence="4">CARDB domain-containing protein</fullName>
    </recommendedName>
</protein>
<keyword evidence="3" id="KW-1185">Reference proteome</keyword>
<evidence type="ECO:0000313" key="2">
    <source>
        <dbReference type="EMBL" id="ELY87215.1"/>
    </source>
</evidence>
<dbReference type="STRING" id="1230458.C484_17681"/>
<reference evidence="2 3" key="1">
    <citation type="journal article" date="2014" name="PLoS Genet.">
        <title>Phylogenetically driven sequencing of extremely halophilic archaea reveals strategies for static and dynamic osmo-response.</title>
        <authorList>
            <person name="Becker E.A."/>
            <person name="Seitzer P.M."/>
            <person name="Tritt A."/>
            <person name="Larsen D."/>
            <person name="Krusor M."/>
            <person name="Yao A.I."/>
            <person name="Wu D."/>
            <person name="Madern D."/>
            <person name="Eisen J.A."/>
            <person name="Darling A.E."/>
            <person name="Facciotti M.T."/>
        </authorList>
    </citation>
    <scope>NUCLEOTIDE SEQUENCE [LARGE SCALE GENOMIC DNA]</scope>
    <source>
        <strain evidence="2 3">DSM 12281</strain>
    </source>
</reference>
<dbReference type="InterPro" id="IPR013783">
    <property type="entry name" value="Ig-like_fold"/>
</dbReference>
<feature type="region of interest" description="Disordered" evidence="1">
    <location>
        <begin position="23"/>
        <end position="62"/>
    </location>
</feature>
<feature type="compositionally biased region" description="Gly residues" evidence="1">
    <location>
        <begin position="27"/>
        <end position="46"/>
    </location>
</feature>
<dbReference type="AlphaFoldDB" id="L9ZL07"/>
<dbReference type="PATRIC" id="fig|1230458.4.peg.3586"/>
<dbReference type="OrthoDB" id="205968at2157"/>
<evidence type="ECO:0000313" key="3">
    <source>
        <dbReference type="Proteomes" id="UP000011648"/>
    </source>
</evidence>
<name>L9ZL07_9EURY</name>
<organism evidence="2 3">
    <name type="scientific">Natrialba taiwanensis DSM 12281</name>
    <dbReference type="NCBI Taxonomy" id="1230458"/>
    <lineage>
        <taxon>Archaea</taxon>
        <taxon>Methanobacteriati</taxon>
        <taxon>Methanobacteriota</taxon>
        <taxon>Stenosarchaea group</taxon>
        <taxon>Halobacteria</taxon>
        <taxon>Halobacteriales</taxon>
        <taxon>Natrialbaceae</taxon>
        <taxon>Natrialba</taxon>
    </lineage>
</organism>
<proteinExistence type="predicted"/>
<evidence type="ECO:0008006" key="4">
    <source>
        <dbReference type="Google" id="ProtNLM"/>
    </source>
</evidence>
<accession>L9ZL07</accession>
<sequence length="481" mass="51148">MTGPTRRRLLRTAPGVVLAPALAGTWRGDGSGSGGSVGTGERGGQGRPQPRPRAREQAQAQTQDALRVSITETNAPLPAGEYLRVTTALENTGTDAIRTEASLLVGDDETRVSRRGLTIEADRTRTIRQGFYTYPVPRNDEFTIRVAAGGQSSDRRVGVAAASSVPAARPNGELAVQPGTAVLFEAEAVDPDASQRTVWWVDGERVGGGVGGPWVSTYYAERGAHYRWHEFESSGTHDVTAAVLPGTAPIAEPSRETYAARWRVDVTDGGAAPPTVEGVRPREQVVSISPTTPTEFELVATDPDGSLDSVVWWLTQSDVILDVTELEGARDTATISLSSGCHTCTVLPWVICTDGTVTALESRWELDARSGENDGDGNGDGENGRIAVSIQETNSPVDAGEFLTVTAVVRNGGSETRTTTVELVVGHDPTVVESRSVTLSGGERRQLQLGYETYPTTQNEQFPVRVVSDADAAETTVRVLA</sequence>
<gene>
    <name evidence="2" type="ORF">C484_17681</name>
</gene>
<comment type="caution">
    <text evidence="2">The sequence shown here is derived from an EMBL/GenBank/DDBJ whole genome shotgun (WGS) entry which is preliminary data.</text>
</comment>
<dbReference type="Gene3D" id="2.60.40.10">
    <property type="entry name" value="Immunoglobulins"/>
    <property type="match status" value="1"/>
</dbReference>
<evidence type="ECO:0000256" key="1">
    <source>
        <dbReference type="SAM" id="MobiDB-lite"/>
    </source>
</evidence>